<keyword evidence="1" id="KW-0732">Signal</keyword>
<evidence type="ECO:0000313" key="3">
    <source>
        <dbReference type="Proteomes" id="UP000265366"/>
    </source>
</evidence>
<dbReference type="OrthoDB" id="8537166at2"/>
<gene>
    <name evidence="2" type="ORF">D2V17_17330</name>
</gene>
<evidence type="ECO:0000313" key="2">
    <source>
        <dbReference type="EMBL" id="RIV81311.1"/>
    </source>
</evidence>
<accession>A0A3A1NZH9</accession>
<dbReference type="EMBL" id="QXFM01000138">
    <property type="protein sequence ID" value="RIV81311.1"/>
    <property type="molecule type" value="Genomic_DNA"/>
</dbReference>
<dbReference type="GO" id="GO:0020037">
    <property type="term" value="F:heme binding"/>
    <property type="evidence" value="ECO:0007669"/>
    <property type="project" value="InterPro"/>
</dbReference>
<feature type="chain" id="PRO_5017225430" description="Cytochrome c" evidence="1">
    <location>
        <begin position="30"/>
        <end position="170"/>
    </location>
</feature>
<keyword evidence="3" id="KW-1185">Reference proteome</keyword>
<dbReference type="GO" id="GO:0005506">
    <property type="term" value="F:iron ion binding"/>
    <property type="evidence" value="ECO:0007669"/>
    <property type="project" value="InterPro"/>
</dbReference>
<protein>
    <recommendedName>
        <fullName evidence="4">Cytochrome c</fullName>
    </recommendedName>
</protein>
<evidence type="ECO:0000256" key="1">
    <source>
        <dbReference type="SAM" id="SignalP"/>
    </source>
</evidence>
<dbReference type="RefSeq" id="WP_119594273.1">
    <property type="nucleotide sequence ID" value="NZ_QXFM01000138.1"/>
</dbReference>
<name>A0A3A1NZH9_9SPHN</name>
<evidence type="ECO:0008006" key="4">
    <source>
        <dbReference type="Google" id="ProtNLM"/>
    </source>
</evidence>
<sequence>MIKFLPLRASRIALLPLLTLAACSSEPEAADLPYGTVQQMMANEVQPTTDIYWGAVRFESRLEPDGSVVEEEFEPRTDADWAKLVEAARKLQGFARDLQSEGYAKGRGDDWPVFANALEEVSKKAEQAALDQDPDAVFEVGGTVYNVCSACHQMYPPAQLEAATGDARST</sequence>
<dbReference type="GO" id="GO:0022900">
    <property type="term" value="P:electron transport chain"/>
    <property type="evidence" value="ECO:0007669"/>
    <property type="project" value="InterPro"/>
</dbReference>
<comment type="caution">
    <text evidence="2">The sequence shown here is derived from an EMBL/GenBank/DDBJ whole genome shotgun (WGS) entry which is preliminary data.</text>
</comment>
<dbReference type="InterPro" id="IPR010980">
    <property type="entry name" value="Cyt_c/b562"/>
</dbReference>
<reference evidence="2 3" key="1">
    <citation type="submission" date="2018-08" db="EMBL/GenBank/DDBJ databases">
        <title>Erythrobacter zhengii sp.nov., a bacterium isolated from deep-sea sediment.</title>
        <authorList>
            <person name="Fang C."/>
            <person name="Wu Y.-H."/>
            <person name="Sun C."/>
            <person name="Wang H."/>
            <person name="Cheng H."/>
            <person name="Meng F.-X."/>
            <person name="Wang C.-S."/>
            <person name="Xu X.-W."/>
        </authorList>
    </citation>
    <scope>NUCLEOTIDE SEQUENCE [LARGE SCALE GENOMIC DNA]</scope>
    <source>
        <strain evidence="2 3">CCTCC AB 2015396</strain>
    </source>
</reference>
<dbReference type="Proteomes" id="UP000265366">
    <property type="component" value="Unassembled WGS sequence"/>
</dbReference>
<proteinExistence type="predicted"/>
<feature type="signal peptide" evidence="1">
    <location>
        <begin position="1"/>
        <end position="29"/>
    </location>
</feature>
<dbReference type="PROSITE" id="PS51257">
    <property type="entry name" value="PROKAR_LIPOPROTEIN"/>
    <property type="match status" value="1"/>
</dbReference>
<dbReference type="GO" id="GO:0009055">
    <property type="term" value="F:electron transfer activity"/>
    <property type="evidence" value="ECO:0007669"/>
    <property type="project" value="InterPro"/>
</dbReference>
<organism evidence="2 3">
    <name type="scientific">Aurantiacibacter xanthus</name>
    <dbReference type="NCBI Taxonomy" id="1784712"/>
    <lineage>
        <taxon>Bacteria</taxon>
        <taxon>Pseudomonadati</taxon>
        <taxon>Pseudomonadota</taxon>
        <taxon>Alphaproteobacteria</taxon>
        <taxon>Sphingomonadales</taxon>
        <taxon>Erythrobacteraceae</taxon>
        <taxon>Aurantiacibacter</taxon>
    </lineage>
</organism>
<dbReference type="SUPFAM" id="SSF47175">
    <property type="entry name" value="Cytochromes"/>
    <property type="match status" value="1"/>
</dbReference>
<dbReference type="AlphaFoldDB" id="A0A3A1NZH9"/>